<dbReference type="PANTHER" id="PTHR30290:SF10">
    <property type="entry name" value="PERIPLASMIC OLIGOPEPTIDE-BINDING PROTEIN-RELATED"/>
    <property type="match status" value="1"/>
</dbReference>
<proteinExistence type="inferred from homology"/>
<dbReference type="PANTHER" id="PTHR30290">
    <property type="entry name" value="PERIPLASMIC BINDING COMPONENT OF ABC TRANSPORTER"/>
    <property type="match status" value="1"/>
</dbReference>
<dbReference type="Gene3D" id="3.10.105.10">
    <property type="entry name" value="Dipeptide-binding Protein, Domain 3"/>
    <property type="match status" value="1"/>
</dbReference>
<dbReference type="Gene3D" id="3.40.190.10">
    <property type="entry name" value="Periplasmic binding protein-like II"/>
    <property type="match status" value="1"/>
</dbReference>
<dbReference type="Gene3D" id="3.90.76.10">
    <property type="entry name" value="Dipeptide-binding Protein, Domain 1"/>
    <property type="match status" value="1"/>
</dbReference>
<dbReference type="PIRSF" id="PIRSF002741">
    <property type="entry name" value="MppA"/>
    <property type="match status" value="1"/>
</dbReference>
<keyword evidence="4 5" id="KW-0732">Signal</keyword>
<feature type="signal peptide" evidence="5">
    <location>
        <begin position="1"/>
        <end position="25"/>
    </location>
</feature>
<evidence type="ECO:0000256" key="4">
    <source>
        <dbReference type="ARBA" id="ARBA00022729"/>
    </source>
</evidence>
<feature type="chain" id="PRO_5045119006" evidence="5">
    <location>
        <begin position="26"/>
        <end position="576"/>
    </location>
</feature>
<organism evidence="7 8">
    <name type="scientific">Ktedonobacter robiniae</name>
    <dbReference type="NCBI Taxonomy" id="2778365"/>
    <lineage>
        <taxon>Bacteria</taxon>
        <taxon>Bacillati</taxon>
        <taxon>Chloroflexota</taxon>
        <taxon>Ktedonobacteria</taxon>
        <taxon>Ktedonobacterales</taxon>
        <taxon>Ktedonobacteraceae</taxon>
        <taxon>Ktedonobacter</taxon>
    </lineage>
</organism>
<dbReference type="Pfam" id="PF00496">
    <property type="entry name" value="SBP_bac_5"/>
    <property type="match status" value="1"/>
</dbReference>
<feature type="domain" description="Solute-binding protein family 5" evidence="6">
    <location>
        <begin position="88"/>
        <end position="475"/>
    </location>
</feature>
<evidence type="ECO:0000256" key="1">
    <source>
        <dbReference type="ARBA" id="ARBA00004196"/>
    </source>
</evidence>
<evidence type="ECO:0000256" key="3">
    <source>
        <dbReference type="ARBA" id="ARBA00022448"/>
    </source>
</evidence>
<evidence type="ECO:0000256" key="2">
    <source>
        <dbReference type="ARBA" id="ARBA00005695"/>
    </source>
</evidence>
<comment type="similarity">
    <text evidence="2">Belongs to the bacterial solute-binding protein 5 family.</text>
</comment>
<dbReference type="SUPFAM" id="SSF53850">
    <property type="entry name" value="Periplasmic binding protein-like II"/>
    <property type="match status" value="1"/>
</dbReference>
<dbReference type="InterPro" id="IPR039424">
    <property type="entry name" value="SBP_5"/>
</dbReference>
<comment type="caution">
    <text evidence="7">The sequence shown here is derived from an EMBL/GenBank/DDBJ whole genome shotgun (WGS) entry which is preliminary data.</text>
</comment>
<comment type="subcellular location">
    <subcellularLocation>
        <location evidence="1">Cell envelope</location>
    </subcellularLocation>
</comment>
<dbReference type="EMBL" id="BNJG01000003">
    <property type="protein sequence ID" value="GHO59068.1"/>
    <property type="molecule type" value="Genomic_DNA"/>
</dbReference>
<dbReference type="InterPro" id="IPR000914">
    <property type="entry name" value="SBP_5_dom"/>
</dbReference>
<keyword evidence="8" id="KW-1185">Reference proteome</keyword>
<evidence type="ECO:0000313" key="7">
    <source>
        <dbReference type="EMBL" id="GHO59068.1"/>
    </source>
</evidence>
<dbReference type="RefSeq" id="WP_201375281.1">
    <property type="nucleotide sequence ID" value="NZ_BNJG01000003.1"/>
</dbReference>
<dbReference type="CDD" id="cd08504">
    <property type="entry name" value="PBP2_OppA"/>
    <property type="match status" value="1"/>
</dbReference>
<gene>
    <name evidence="7" type="primary">oppA_5</name>
    <name evidence="7" type="ORF">KSB_75430</name>
</gene>
<evidence type="ECO:0000313" key="8">
    <source>
        <dbReference type="Proteomes" id="UP000654345"/>
    </source>
</evidence>
<accession>A0ABQ3V286</accession>
<evidence type="ECO:0000256" key="5">
    <source>
        <dbReference type="SAM" id="SignalP"/>
    </source>
</evidence>
<evidence type="ECO:0000259" key="6">
    <source>
        <dbReference type="Pfam" id="PF00496"/>
    </source>
</evidence>
<sequence length="576" mass="63434">MYKQGKRFATSVMLVVMATLAVLLAACGSNPGSTTGSSKAPDDKQVFVYPVAGTPDLSDMDPAFAGGPIGPTLIYTGLVQLNEKQQLIDQLAQSHSVSADGLTWTFKLRPNLKFSDGSPLTSQDIVYSINRALEPALKSPYAMVYLGLIKDADKLQTGAVKTLVDDSLLAPTPDTVKIITKQKAAYFLQTMTYVTSYPVNKKLVDKYGKNFVDHLSEGAGAGPFIMSKYDQGRQMTFTPNPYYYGPKPALKKVIMAYYKDSETIYKVYETNQVSYAKIPTSKLASASNLPNNQFHLVPILGVQYYAMNYLAKPFNNIKIRQAFDLAINKDQIANKVLRGSAIPTNNIVPPGMPGHNPDLTGPAGVTSTKGDQAKAKQLFAEGLKEENLTLSSLPPITLSIYATSQDDTNQAVAVQQMWQEVLGVQVKIDTVDVNKLFSELDSTTNNPNGLQMWSSYWKADYPDPQNWLTTLFAPESSFDNYNYGNNHAKDITDQKKALDLMRQADGEMDITTRLKLYNQAEQQVVNDAGWIPLYQMETGKALKPCVKGYDINAPFMPAPDSWGNIYISNDKPCTNV</sequence>
<name>A0ABQ3V286_9CHLR</name>
<dbReference type="PROSITE" id="PS51257">
    <property type="entry name" value="PROKAR_LIPOPROTEIN"/>
    <property type="match status" value="1"/>
</dbReference>
<reference evidence="7 8" key="1">
    <citation type="journal article" date="2021" name="Int. J. Syst. Evol. Microbiol.">
        <title>Reticulibacter mediterranei gen. nov., sp. nov., within the new family Reticulibacteraceae fam. nov., and Ktedonospora formicarum gen. nov., sp. nov., Ktedonobacter robiniae sp. nov., Dictyobacter formicarum sp. nov. and Dictyobacter arantiisoli sp. nov., belonging to the class Ktedonobacteria.</title>
        <authorList>
            <person name="Yabe S."/>
            <person name="Zheng Y."/>
            <person name="Wang C.M."/>
            <person name="Sakai Y."/>
            <person name="Abe K."/>
            <person name="Yokota A."/>
            <person name="Donadio S."/>
            <person name="Cavaletti L."/>
            <person name="Monciardini P."/>
        </authorList>
    </citation>
    <scope>NUCLEOTIDE SEQUENCE [LARGE SCALE GENOMIC DNA]</scope>
    <source>
        <strain evidence="7 8">SOSP1-30</strain>
    </source>
</reference>
<protein>
    <submittedName>
        <fullName evidence="7">Oligopeptide-binding protein OppA</fullName>
    </submittedName>
</protein>
<dbReference type="InterPro" id="IPR030678">
    <property type="entry name" value="Peptide/Ni-bd"/>
</dbReference>
<keyword evidence="3" id="KW-0813">Transport</keyword>
<dbReference type="Proteomes" id="UP000654345">
    <property type="component" value="Unassembled WGS sequence"/>
</dbReference>